<dbReference type="AlphaFoldDB" id="A0A2U2BZZ1"/>
<dbReference type="InterPro" id="IPR003583">
    <property type="entry name" value="Hlx-hairpin-Hlx_DNA-bd_motif"/>
</dbReference>
<dbReference type="EMBL" id="QEYI01000005">
    <property type="protein sequence ID" value="PWE20992.1"/>
    <property type="molecule type" value="Genomic_DNA"/>
</dbReference>
<dbReference type="SUPFAM" id="SSF47781">
    <property type="entry name" value="RuvA domain 2-like"/>
    <property type="match status" value="1"/>
</dbReference>
<feature type="region of interest" description="Disordered" evidence="1">
    <location>
        <begin position="76"/>
        <end position="109"/>
    </location>
</feature>
<dbReference type="Gene3D" id="1.10.150.320">
    <property type="entry name" value="Photosystem II 12 kDa extrinsic protein"/>
    <property type="match status" value="1"/>
</dbReference>
<dbReference type="Pfam" id="PF12836">
    <property type="entry name" value="HHH_3"/>
    <property type="match status" value="1"/>
</dbReference>
<accession>A0A2U2BZZ1</accession>
<evidence type="ECO:0000259" key="2">
    <source>
        <dbReference type="SMART" id="SM00278"/>
    </source>
</evidence>
<evidence type="ECO:0000313" key="4">
    <source>
        <dbReference type="Proteomes" id="UP000245014"/>
    </source>
</evidence>
<proteinExistence type="predicted"/>
<organism evidence="3 4">
    <name type="scientific">Aliarcobacter skirrowii</name>
    <dbReference type="NCBI Taxonomy" id="28200"/>
    <lineage>
        <taxon>Bacteria</taxon>
        <taxon>Pseudomonadati</taxon>
        <taxon>Campylobacterota</taxon>
        <taxon>Epsilonproteobacteria</taxon>
        <taxon>Campylobacterales</taxon>
        <taxon>Arcobacteraceae</taxon>
        <taxon>Aliarcobacter</taxon>
    </lineage>
</organism>
<dbReference type="SMART" id="SM00278">
    <property type="entry name" value="HhH1"/>
    <property type="match status" value="2"/>
</dbReference>
<comment type="caution">
    <text evidence="3">The sequence shown here is derived from an EMBL/GenBank/DDBJ whole genome shotgun (WGS) entry which is preliminary data.</text>
</comment>
<sequence length="109" mass="12138">MKKLVAILALFFTIFLGAIDLQTASKMELMNLKGVGDKKADAIIEYRKNNTISNPDDLKNVKGFGETLINNIKVQIESNKKKDKSNKPSYSKSNNTNSIKDKNTNNSSK</sequence>
<evidence type="ECO:0000256" key="1">
    <source>
        <dbReference type="SAM" id="MobiDB-lite"/>
    </source>
</evidence>
<dbReference type="PANTHER" id="PTHR21180:SF32">
    <property type="entry name" value="ENDONUCLEASE_EXONUCLEASE_PHOSPHATASE FAMILY DOMAIN-CONTAINING PROTEIN 1"/>
    <property type="match status" value="1"/>
</dbReference>
<dbReference type="InterPro" id="IPR010994">
    <property type="entry name" value="RuvA_2-like"/>
</dbReference>
<dbReference type="PANTHER" id="PTHR21180">
    <property type="entry name" value="ENDONUCLEASE/EXONUCLEASE/PHOSPHATASE FAMILY DOMAIN-CONTAINING PROTEIN 1"/>
    <property type="match status" value="1"/>
</dbReference>
<dbReference type="InterPro" id="IPR051675">
    <property type="entry name" value="Endo/Exo/Phosphatase_dom_1"/>
</dbReference>
<feature type="compositionally biased region" description="Low complexity" evidence="1">
    <location>
        <begin position="87"/>
        <end position="98"/>
    </location>
</feature>
<gene>
    <name evidence="3" type="ORF">DF188_07370</name>
</gene>
<dbReference type="GO" id="GO:0006281">
    <property type="term" value="P:DNA repair"/>
    <property type="evidence" value="ECO:0007669"/>
    <property type="project" value="InterPro"/>
</dbReference>
<protein>
    <submittedName>
        <fullName evidence="3">Competence protein ComEA</fullName>
    </submittedName>
</protein>
<dbReference type="STRING" id="28200.GCA_001572935_00558"/>
<dbReference type="RefSeq" id="WP_109066713.1">
    <property type="nucleotide sequence ID" value="NZ_JAODBW010000005.1"/>
</dbReference>
<evidence type="ECO:0000313" key="3">
    <source>
        <dbReference type="EMBL" id="PWE20992.1"/>
    </source>
</evidence>
<dbReference type="GO" id="GO:0003677">
    <property type="term" value="F:DNA binding"/>
    <property type="evidence" value="ECO:0007669"/>
    <property type="project" value="InterPro"/>
</dbReference>
<reference evidence="3 4" key="1">
    <citation type="submission" date="2018-05" db="EMBL/GenBank/DDBJ databases">
        <title>Antimicrobial susceptibility testing and genomic analysis of Arcobacter skirrowii strains and one Arcobacter butzleri isolated from German poultry farms.</title>
        <authorList>
            <person name="Haenel I."/>
            <person name="Hotzel H."/>
            <person name="Tomaso H."/>
            <person name="Busch A."/>
        </authorList>
    </citation>
    <scope>NUCLEOTIDE SEQUENCE [LARGE SCALE GENOMIC DNA]</scope>
    <source>
        <strain evidence="4">v</strain>
    </source>
</reference>
<name>A0A2U2BZZ1_9BACT</name>
<feature type="domain" description="Helix-hairpin-helix DNA-binding motif class 1" evidence="2">
    <location>
        <begin position="56"/>
        <end position="75"/>
    </location>
</feature>
<feature type="domain" description="Helix-hairpin-helix DNA-binding motif class 1" evidence="2">
    <location>
        <begin position="27"/>
        <end position="46"/>
    </location>
</feature>
<dbReference type="Proteomes" id="UP000245014">
    <property type="component" value="Unassembled WGS sequence"/>
</dbReference>